<gene>
    <name evidence="2" type="ORF">LGLO00237_LOCUS16071</name>
</gene>
<organism evidence="2">
    <name type="scientific">Lotharella globosa</name>
    <dbReference type="NCBI Taxonomy" id="91324"/>
    <lineage>
        <taxon>Eukaryota</taxon>
        <taxon>Sar</taxon>
        <taxon>Rhizaria</taxon>
        <taxon>Cercozoa</taxon>
        <taxon>Chlorarachniophyceae</taxon>
        <taxon>Lotharella</taxon>
    </lineage>
</organism>
<evidence type="ECO:0000313" key="2">
    <source>
        <dbReference type="EMBL" id="CAE0664468.1"/>
    </source>
</evidence>
<name>A0A7S3YWR4_9EUKA</name>
<accession>A0A7S3YWR4</accession>
<feature type="region of interest" description="Disordered" evidence="1">
    <location>
        <begin position="96"/>
        <end position="134"/>
    </location>
</feature>
<sequence length="134" mass="14190">MHALSQENPRGDCVSFRDHPISELMHTPTHNDTQFSLVGAGGAGGDIFENEPSGAVQDEEKAKRLWELSAKAVGLPYDSSVTDVLPETAAEIAAKNGPKSLPGIPLPNFVPDSRGKLDKRAKEGTSSAILGGRQ</sequence>
<dbReference type="EMBL" id="HBIV01022326">
    <property type="protein sequence ID" value="CAE0664468.1"/>
    <property type="molecule type" value="Transcribed_RNA"/>
</dbReference>
<proteinExistence type="predicted"/>
<dbReference type="AlphaFoldDB" id="A0A7S3YWR4"/>
<reference evidence="2" key="1">
    <citation type="submission" date="2021-01" db="EMBL/GenBank/DDBJ databases">
        <authorList>
            <person name="Corre E."/>
            <person name="Pelletier E."/>
            <person name="Niang G."/>
            <person name="Scheremetjew M."/>
            <person name="Finn R."/>
            <person name="Kale V."/>
            <person name="Holt S."/>
            <person name="Cochrane G."/>
            <person name="Meng A."/>
            <person name="Brown T."/>
            <person name="Cohen L."/>
        </authorList>
    </citation>
    <scope>NUCLEOTIDE SEQUENCE</scope>
    <source>
        <strain evidence="2">CCCM811</strain>
    </source>
</reference>
<feature type="compositionally biased region" description="Basic and acidic residues" evidence="1">
    <location>
        <begin position="113"/>
        <end position="123"/>
    </location>
</feature>
<evidence type="ECO:0000256" key="1">
    <source>
        <dbReference type="SAM" id="MobiDB-lite"/>
    </source>
</evidence>
<protein>
    <submittedName>
        <fullName evidence="2">Uncharacterized protein</fullName>
    </submittedName>
</protein>